<evidence type="ECO:0000256" key="3">
    <source>
        <dbReference type="SAM" id="Coils"/>
    </source>
</evidence>
<protein>
    <recommendedName>
        <fullName evidence="8">Outer membrane chaperone Skp (OmpH)</fullName>
    </recommendedName>
</protein>
<sequence length="191" mass="20231">MKRIIPLLTALALCLVLIAGCNQQEPGVKIGIVDEAAAFKDNQVAKKAMDYLKEVGTPLQTKAEAAYKAMQANQTEETVAAYKAAMGELQNTMNQEQQRVVALVEAKFNDVLNTYRSEKGLTVILSKQSVISMSDAVDITADIVAAMDAVDLEITPAAPAEEAVETPAEAPAETPAEAPAETPAEAPTDAE</sequence>
<comment type="similarity">
    <text evidence="1">Belongs to the Skp family.</text>
</comment>
<dbReference type="SUPFAM" id="SSF111384">
    <property type="entry name" value="OmpH-like"/>
    <property type="match status" value="1"/>
</dbReference>
<evidence type="ECO:0000256" key="2">
    <source>
        <dbReference type="ARBA" id="ARBA00022729"/>
    </source>
</evidence>
<dbReference type="PROSITE" id="PS51257">
    <property type="entry name" value="PROKAR_LIPOPROTEIN"/>
    <property type="match status" value="1"/>
</dbReference>
<evidence type="ECO:0008006" key="8">
    <source>
        <dbReference type="Google" id="ProtNLM"/>
    </source>
</evidence>
<organism evidence="6 7">
    <name type="scientific">Pseudodesulfovibrio sediminis</name>
    <dbReference type="NCBI Taxonomy" id="2810563"/>
    <lineage>
        <taxon>Bacteria</taxon>
        <taxon>Pseudomonadati</taxon>
        <taxon>Thermodesulfobacteriota</taxon>
        <taxon>Desulfovibrionia</taxon>
        <taxon>Desulfovibrionales</taxon>
        <taxon>Desulfovibrionaceae</taxon>
    </lineage>
</organism>
<accession>A0ABM8HY34</accession>
<gene>
    <name evidence="6" type="ORF">PSDVSF_19580</name>
</gene>
<dbReference type="RefSeq" id="WP_229590709.1">
    <property type="nucleotide sequence ID" value="NZ_AP024485.1"/>
</dbReference>
<dbReference type="PANTHER" id="PTHR35089">
    <property type="entry name" value="CHAPERONE PROTEIN SKP"/>
    <property type="match status" value="1"/>
</dbReference>
<proteinExistence type="inferred from homology"/>
<feature type="region of interest" description="Disordered" evidence="4">
    <location>
        <begin position="156"/>
        <end position="191"/>
    </location>
</feature>
<dbReference type="SMART" id="SM00935">
    <property type="entry name" value="OmpH"/>
    <property type="match status" value="1"/>
</dbReference>
<dbReference type="Gene3D" id="3.30.910.20">
    <property type="entry name" value="Skp domain"/>
    <property type="match status" value="1"/>
</dbReference>
<reference evidence="6" key="1">
    <citation type="journal article" date="2022" name="Arch. Microbiol.">
        <title>Pseudodesulfovibrio sediminis sp. nov., a mesophilic and neutrophilic sulfate-reducing bacterium isolated from sediment of a brackish lake.</title>
        <authorList>
            <person name="Takahashi A."/>
            <person name="Kojima H."/>
            <person name="Watanabe M."/>
            <person name="Fukui M."/>
        </authorList>
    </citation>
    <scope>NUCLEOTIDE SEQUENCE</scope>
    <source>
        <strain evidence="6">SF6</strain>
    </source>
</reference>
<keyword evidence="3" id="KW-0175">Coiled coil</keyword>
<dbReference type="InterPro" id="IPR024930">
    <property type="entry name" value="Skp_dom_sf"/>
</dbReference>
<dbReference type="Pfam" id="PF03938">
    <property type="entry name" value="OmpH"/>
    <property type="match status" value="1"/>
</dbReference>
<dbReference type="PANTHER" id="PTHR35089:SF1">
    <property type="entry name" value="CHAPERONE PROTEIN SKP"/>
    <property type="match status" value="1"/>
</dbReference>
<dbReference type="EMBL" id="AP024485">
    <property type="protein sequence ID" value="BCS88716.1"/>
    <property type="molecule type" value="Genomic_DNA"/>
</dbReference>
<dbReference type="Proteomes" id="UP001053296">
    <property type="component" value="Chromosome"/>
</dbReference>
<evidence type="ECO:0000313" key="7">
    <source>
        <dbReference type="Proteomes" id="UP001053296"/>
    </source>
</evidence>
<keyword evidence="7" id="KW-1185">Reference proteome</keyword>
<feature type="coiled-coil region" evidence="3">
    <location>
        <begin position="72"/>
        <end position="106"/>
    </location>
</feature>
<feature type="chain" id="PRO_5045902159" description="Outer membrane chaperone Skp (OmpH)" evidence="5">
    <location>
        <begin position="20"/>
        <end position="191"/>
    </location>
</feature>
<name>A0ABM8HY34_9BACT</name>
<dbReference type="InterPro" id="IPR005632">
    <property type="entry name" value="Chaperone_Skp"/>
</dbReference>
<feature type="signal peptide" evidence="5">
    <location>
        <begin position="1"/>
        <end position="19"/>
    </location>
</feature>
<evidence type="ECO:0000256" key="5">
    <source>
        <dbReference type="SAM" id="SignalP"/>
    </source>
</evidence>
<keyword evidence="2 5" id="KW-0732">Signal</keyword>
<evidence type="ECO:0000256" key="1">
    <source>
        <dbReference type="ARBA" id="ARBA00009091"/>
    </source>
</evidence>
<evidence type="ECO:0000313" key="6">
    <source>
        <dbReference type="EMBL" id="BCS88716.1"/>
    </source>
</evidence>
<evidence type="ECO:0000256" key="4">
    <source>
        <dbReference type="SAM" id="MobiDB-lite"/>
    </source>
</evidence>